<dbReference type="GO" id="GO:0006888">
    <property type="term" value="P:endoplasmic reticulum to Golgi vesicle-mediated transport"/>
    <property type="evidence" value="ECO:0007669"/>
    <property type="project" value="UniProtKB-UniRule"/>
</dbReference>
<evidence type="ECO:0000256" key="10">
    <source>
        <dbReference type="ARBA" id="ARBA00023136"/>
    </source>
</evidence>
<dbReference type="RefSeq" id="XP_031393023.1">
    <property type="nucleotide sequence ID" value="XM_031537163.1"/>
</dbReference>
<dbReference type="PANTHER" id="PTHR12701">
    <property type="entry name" value="BCR-ASSOCIATED PROTEIN, BAP"/>
    <property type="match status" value="1"/>
</dbReference>
<keyword evidence="10 11" id="KW-0472">Membrane</keyword>
<evidence type="ECO:0000256" key="4">
    <source>
        <dbReference type="ARBA" id="ARBA00022692"/>
    </source>
</evidence>
<dbReference type="GO" id="GO:0005789">
    <property type="term" value="C:endoplasmic reticulum membrane"/>
    <property type="evidence" value="ECO:0007669"/>
    <property type="project" value="UniProtKB-SubCell"/>
</dbReference>
<evidence type="ECO:0000256" key="6">
    <source>
        <dbReference type="ARBA" id="ARBA00022824"/>
    </source>
</evidence>
<evidence type="ECO:0000256" key="3">
    <source>
        <dbReference type="ARBA" id="ARBA00022448"/>
    </source>
</evidence>
<reference evidence="13" key="1">
    <citation type="journal article" date="2020" name="Plant Biotechnol. J.">
        <title>The pomegranate (Punica granatum L.) draft genome dissects genetic divergence between soft- and hard-seeded cultivars.</title>
        <authorList>
            <person name="Luo X."/>
            <person name="Li H."/>
            <person name="Wu Z."/>
            <person name="Yao W."/>
            <person name="Zhao P."/>
            <person name="Cao D."/>
            <person name="Yu H."/>
            <person name="Li K."/>
            <person name="Poudel K."/>
            <person name="Zhao D."/>
            <person name="Zhang F."/>
            <person name="Xia X."/>
            <person name="Chen L."/>
            <person name="Wang Q."/>
            <person name="Jing D."/>
            <person name="Cao S."/>
        </authorList>
    </citation>
    <scope>NUCLEOTIDE SEQUENCE [LARGE SCALE GENOMIC DNA]</scope>
    <source>
        <strain evidence="13">cv. Tunisia</strain>
    </source>
</reference>
<evidence type="ECO:0000256" key="12">
    <source>
        <dbReference type="SAM" id="MobiDB-lite"/>
    </source>
</evidence>
<keyword evidence="14" id="KW-0675">Receptor</keyword>
<comment type="function">
    <text evidence="11">May play a role in anterograde transport of membrane proteins from the endoplasmic reticulum to the Golgi.</text>
</comment>
<comment type="similarity">
    <text evidence="2 11">Belongs to the BCAP29/BCAP31 family.</text>
</comment>
<reference evidence="14" key="2">
    <citation type="submission" date="2025-08" db="UniProtKB">
        <authorList>
            <consortium name="RefSeq"/>
        </authorList>
    </citation>
    <scope>IDENTIFICATION</scope>
    <source>
        <tissue evidence="14">Leaf</tissue>
    </source>
</reference>
<keyword evidence="9" id="KW-0175">Coiled coil</keyword>
<feature type="compositionally biased region" description="Basic and acidic residues" evidence="12">
    <location>
        <begin position="164"/>
        <end position="181"/>
    </location>
</feature>
<name>A0A6P8DMM1_PUNGR</name>
<feature type="region of interest" description="Disordered" evidence="12">
    <location>
        <begin position="158"/>
        <end position="181"/>
    </location>
</feature>
<keyword evidence="13" id="KW-1185">Reference proteome</keyword>
<proteinExistence type="inferred from homology"/>
<dbReference type="PANTHER" id="PTHR12701:SF44">
    <property type="entry name" value="ENDOPLASMIC RETICULUM TRANSMEMBRANE PROTEIN"/>
    <property type="match status" value="1"/>
</dbReference>
<evidence type="ECO:0000256" key="7">
    <source>
        <dbReference type="ARBA" id="ARBA00022927"/>
    </source>
</evidence>
<dbReference type="GO" id="GO:0006886">
    <property type="term" value="P:intracellular protein transport"/>
    <property type="evidence" value="ECO:0007669"/>
    <property type="project" value="UniProtKB-UniRule"/>
</dbReference>
<dbReference type="GeneID" id="116204836"/>
<dbReference type="OrthoDB" id="435607at2759"/>
<keyword evidence="11" id="KW-0931">ER-Golgi transport</keyword>
<evidence type="ECO:0000256" key="5">
    <source>
        <dbReference type="ARBA" id="ARBA00022703"/>
    </source>
</evidence>
<keyword evidence="6 11" id="KW-0256">Endoplasmic reticulum</keyword>
<evidence type="ECO:0000256" key="11">
    <source>
        <dbReference type="RuleBase" id="RU367026"/>
    </source>
</evidence>
<dbReference type="Gene3D" id="1.20.5.110">
    <property type="match status" value="1"/>
</dbReference>
<dbReference type="FunFam" id="1.20.5.110:FF:000011">
    <property type="entry name" value="B-cell receptor-associated protein 29"/>
    <property type="match status" value="1"/>
</dbReference>
<dbReference type="InterPro" id="IPR008417">
    <property type="entry name" value="BAP29/BAP31"/>
</dbReference>
<feature type="transmembrane region" description="Helical" evidence="11">
    <location>
        <begin position="6"/>
        <end position="24"/>
    </location>
</feature>
<dbReference type="AlphaFoldDB" id="A0A6P8DMM1"/>
<evidence type="ECO:0000256" key="9">
    <source>
        <dbReference type="ARBA" id="ARBA00023054"/>
    </source>
</evidence>
<feature type="transmembrane region" description="Helical" evidence="11">
    <location>
        <begin position="45"/>
        <end position="65"/>
    </location>
</feature>
<evidence type="ECO:0000256" key="1">
    <source>
        <dbReference type="ARBA" id="ARBA00004477"/>
    </source>
</evidence>
<keyword evidence="3 11" id="KW-0813">Transport</keyword>
<dbReference type="GO" id="GO:0070973">
    <property type="term" value="P:protein localization to endoplasmic reticulum exit site"/>
    <property type="evidence" value="ECO:0007669"/>
    <property type="project" value="UniProtKB-UniRule"/>
</dbReference>
<gene>
    <name evidence="14" type="primary">LOC116204836</name>
</gene>
<keyword evidence="5" id="KW-0053">Apoptosis</keyword>
<evidence type="ECO:0000256" key="2">
    <source>
        <dbReference type="ARBA" id="ARBA00007956"/>
    </source>
</evidence>
<keyword evidence="8 11" id="KW-1133">Transmembrane helix</keyword>
<comment type="subcellular location">
    <subcellularLocation>
        <location evidence="1 11">Endoplasmic reticulum membrane</location>
        <topology evidence="1 11">Multi-pass membrane protein</topology>
    </subcellularLocation>
</comment>
<dbReference type="Proteomes" id="UP000515151">
    <property type="component" value="Chromosome 4"/>
</dbReference>
<organism evidence="13 14">
    <name type="scientific">Punica granatum</name>
    <name type="common">Pomegranate</name>
    <dbReference type="NCBI Taxonomy" id="22663"/>
    <lineage>
        <taxon>Eukaryota</taxon>
        <taxon>Viridiplantae</taxon>
        <taxon>Streptophyta</taxon>
        <taxon>Embryophyta</taxon>
        <taxon>Tracheophyta</taxon>
        <taxon>Spermatophyta</taxon>
        <taxon>Magnoliopsida</taxon>
        <taxon>eudicotyledons</taxon>
        <taxon>Gunneridae</taxon>
        <taxon>Pentapetalae</taxon>
        <taxon>rosids</taxon>
        <taxon>malvids</taxon>
        <taxon>Myrtales</taxon>
        <taxon>Lythraceae</taxon>
        <taxon>Punica</taxon>
    </lineage>
</organism>
<protein>
    <recommendedName>
        <fullName evidence="11">Endoplasmic reticulum transmembrane protein</fullName>
    </recommendedName>
</protein>
<keyword evidence="7 11" id="KW-0653">Protein transport</keyword>
<evidence type="ECO:0000256" key="8">
    <source>
        <dbReference type="ARBA" id="ARBA00022989"/>
    </source>
</evidence>
<accession>A0A6P8DMM1</accession>
<evidence type="ECO:0000313" key="14">
    <source>
        <dbReference type="RefSeq" id="XP_031393023.1"/>
    </source>
</evidence>
<evidence type="ECO:0000313" key="13">
    <source>
        <dbReference type="Proteomes" id="UP000515151"/>
    </source>
</evidence>
<feature type="transmembrane region" description="Helical" evidence="11">
    <location>
        <begin position="85"/>
        <end position="106"/>
    </location>
</feature>
<sequence>MIQMQLLYTLIFSEMALILTLLFRTPLRKLVILALDLLKRGTGPVMVKTVAVTVLVVFGASLYNMVEIRRSMPDPAVMNPTDQVLMAWGTLETSLMGFILFLALMIDRLHYYIRELRLLRKAMEATKQQNRGVDDGKNGSTEQLKGLKEEAASLRAKVSSLQSECEKKEKEAKSAEAEAEALKKQSEGLLMEYDRLLADNQNLRSQLQSFNQPLSSSEEKKNM</sequence>
<keyword evidence="4 11" id="KW-0812">Transmembrane</keyword>